<keyword evidence="2" id="KW-1185">Reference proteome</keyword>
<reference evidence="1 2" key="1">
    <citation type="journal article" date="2017" name="Viruses">
        <title>Stumbling across the Same Phage: Comparative Genomics of Widespread Temperate Phages Infecting the Fish Pathogen Vibrio anguillarum.</title>
        <authorList>
            <person name="Kalatzis P.G."/>
            <person name="Rorbo N.I."/>
            <person name="Castillo D."/>
            <person name="Mauritzen J.J."/>
            <person name="Jorgensen J."/>
            <person name="Kokkari C."/>
            <person name="Zhang F."/>
            <person name="Katharios P."/>
            <person name="Middelboe M."/>
        </authorList>
    </citation>
    <scope>NUCLEOTIDE SEQUENCE [LARGE SCALE GENOMIC DNA]</scope>
</reference>
<dbReference type="Proteomes" id="UP000225978">
    <property type="component" value="Segment"/>
</dbReference>
<evidence type="ECO:0000313" key="1">
    <source>
        <dbReference type="EMBL" id="APC46068.1"/>
    </source>
</evidence>
<dbReference type="EMBL" id="KX889068">
    <property type="protein sequence ID" value="APC46068.1"/>
    <property type="molecule type" value="Genomic_DNA"/>
</dbReference>
<protein>
    <submittedName>
        <fullName evidence="1">Uncharacterized protein</fullName>
    </submittedName>
</protein>
<evidence type="ECO:0000313" key="2">
    <source>
        <dbReference type="Proteomes" id="UP000225978"/>
    </source>
</evidence>
<sequence>MSFLVINFGDNDFYNALSGLAEHVIQDVGEEAIKAMDKDGSLDDRLTEMFRCMCVLHQTRWDMYANYGTPAEEAKRAALYLSGDYYQIKDAKIVESHDYEWNNSETLIVDLTNSQWNVV</sequence>
<name>A0A1J0GV64_9CAUD</name>
<organism evidence="1 2">
    <name type="scientific">Vibrio phage vB_VspP_pVa5</name>
    <dbReference type="NCBI Taxonomy" id="1913109"/>
    <lineage>
        <taxon>Viruses</taxon>
        <taxon>Duplodnaviria</taxon>
        <taxon>Heunggongvirae</taxon>
        <taxon>Uroviricota</taxon>
        <taxon>Caudoviricetes</taxon>
        <taxon>Schitoviridae</taxon>
        <taxon>Pontosvirinae</taxon>
        <taxon>Galateavirus</taxon>
        <taxon>Galateavirus PVA5</taxon>
    </lineage>
</organism>
<proteinExistence type="predicted"/>
<accession>A0A1J0GV64</accession>
<gene>
    <name evidence="1" type="ORF">vBVspPpVa5_0036</name>
</gene>